<evidence type="ECO:0000256" key="1">
    <source>
        <dbReference type="SAM" id="Phobius"/>
    </source>
</evidence>
<evidence type="ECO:0000313" key="3">
    <source>
        <dbReference type="Proteomes" id="UP001499974"/>
    </source>
</evidence>
<feature type="transmembrane region" description="Helical" evidence="1">
    <location>
        <begin position="6"/>
        <end position="35"/>
    </location>
</feature>
<keyword evidence="1" id="KW-1133">Transmembrane helix</keyword>
<name>A0ABP8WW25_9ACTN</name>
<dbReference type="Proteomes" id="UP001499974">
    <property type="component" value="Unassembled WGS sequence"/>
</dbReference>
<keyword evidence="1" id="KW-0472">Membrane</keyword>
<reference evidence="3" key="1">
    <citation type="journal article" date="2019" name="Int. J. Syst. Evol. Microbiol.">
        <title>The Global Catalogue of Microorganisms (GCM) 10K type strain sequencing project: providing services to taxonomists for standard genome sequencing and annotation.</title>
        <authorList>
            <consortium name="The Broad Institute Genomics Platform"/>
            <consortium name="The Broad Institute Genome Sequencing Center for Infectious Disease"/>
            <person name="Wu L."/>
            <person name="Ma J."/>
        </authorList>
    </citation>
    <scope>NUCLEOTIDE SEQUENCE [LARGE SCALE GENOMIC DNA]</scope>
    <source>
        <strain evidence="3">JCM 18531</strain>
    </source>
</reference>
<comment type="caution">
    <text evidence="2">The sequence shown here is derived from an EMBL/GenBank/DDBJ whole genome shotgun (WGS) entry which is preliminary data.</text>
</comment>
<organism evidence="2 3">
    <name type="scientific">Nocardioides conyzicola</name>
    <dbReference type="NCBI Taxonomy" id="1651781"/>
    <lineage>
        <taxon>Bacteria</taxon>
        <taxon>Bacillati</taxon>
        <taxon>Actinomycetota</taxon>
        <taxon>Actinomycetes</taxon>
        <taxon>Propionibacteriales</taxon>
        <taxon>Nocardioidaceae</taxon>
        <taxon>Nocardioides</taxon>
    </lineage>
</organism>
<accession>A0ABP8WW25</accession>
<sequence length="59" mass="6376">MTIVSTTIFALAIAFLVVAAIAAVASIATVGELVVSNRRARLARHESIRSYYRGFVLTH</sequence>
<keyword evidence="1" id="KW-0812">Transmembrane</keyword>
<dbReference type="EMBL" id="BAABKM010000002">
    <property type="protein sequence ID" value="GAA4696355.1"/>
    <property type="molecule type" value="Genomic_DNA"/>
</dbReference>
<gene>
    <name evidence="2" type="ORF">GCM10023349_09870</name>
</gene>
<protein>
    <submittedName>
        <fullName evidence="2">Uncharacterized protein</fullName>
    </submittedName>
</protein>
<keyword evidence="3" id="KW-1185">Reference proteome</keyword>
<proteinExistence type="predicted"/>
<evidence type="ECO:0000313" key="2">
    <source>
        <dbReference type="EMBL" id="GAA4696355.1"/>
    </source>
</evidence>
<dbReference type="RefSeq" id="WP_345519839.1">
    <property type="nucleotide sequence ID" value="NZ_BAABKM010000002.1"/>
</dbReference>